<proteinExistence type="predicted"/>
<gene>
    <name evidence="1" type="ORF">UFOPK4301_01278</name>
</gene>
<protein>
    <submittedName>
        <fullName evidence="1">Unannotated protein</fullName>
    </submittedName>
</protein>
<sequence length="38" mass="3981">MLVPANVTVFREVARLKALTPMVVTPAGMVIATSEVAP</sequence>
<dbReference type="AlphaFoldDB" id="A0A6J7TSR8"/>
<reference evidence="1" key="1">
    <citation type="submission" date="2020-05" db="EMBL/GenBank/DDBJ databases">
        <authorList>
            <person name="Chiriac C."/>
            <person name="Salcher M."/>
            <person name="Ghai R."/>
            <person name="Kavagutti S V."/>
        </authorList>
    </citation>
    <scope>NUCLEOTIDE SEQUENCE</scope>
</reference>
<dbReference type="EMBL" id="CAFBQG010000200">
    <property type="protein sequence ID" value="CAB5055048.1"/>
    <property type="molecule type" value="Genomic_DNA"/>
</dbReference>
<organism evidence="1">
    <name type="scientific">freshwater metagenome</name>
    <dbReference type="NCBI Taxonomy" id="449393"/>
    <lineage>
        <taxon>unclassified sequences</taxon>
        <taxon>metagenomes</taxon>
        <taxon>ecological metagenomes</taxon>
    </lineage>
</organism>
<name>A0A6J7TSR8_9ZZZZ</name>
<accession>A0A6J7TSR8</accession>
<evidence type="ECO:0000313" key="1">
    <source>
        <dbReference type="EMBL" id="CAB5055048.1"/>
    </source>
</evidence>